<dbReference type="InterPro" id="IPR027417">
    <property type="entry name" value="P-loop_NTPase"/>
</dbReference>
<dbReference type="AlphaFoldDB" id="A0A518FLT9"/>
<dbReference type="EMBL" id="CP036317">
    <property type="protein sequence ID" value="QDV17289.1"/>
    <property type="molecule type" value="Genomic_DNA"/>
</dbReference>
<evidence type="ECO:0000259" key="2">
    <source>
        <dbReference type="PROSITE" id="PS50837"/>
    </source>
</evidence>
<accession>A0A518FLT9</accession>
<dbReference type="Proteomes" id="UP000320839">
    <property type="component" value="Chromosome"/>
</dbReference>
<dbReference type="PROSITE" id="PS50837">
    <property type="entry name" value="NACHT"/>
    <property type="match status" value="1"/>
</dbReference>
<evidence type="ECO:0000313" key="4">
    <source>
        <dbReference type="Proteomes" id="UP000320839"/>
    </source>
</evidence>
<gene>
    <name evidence="3" type="ORF">Pan153_19240</name>
</gene>
<feature type="region of interest" description="Disordered" evidence="1">
    <location>
        <begin position="183"/>
        <end position="207"/>
    </location>
</feature>
<dbReference type="SUPFAM" id="SSF52540">
    <property type="entry name" value="P-loop containing nucleoside triphosphate hydrolases"/>
    <property type="match status" value="1"/>
</dbReference>
<dbReference type="RefSeq" id="WP_145455343.1">
    <property type="nucleotide sequence ID" value="NZ_CP036317.1"/>
</dbReference>
<dbReference type="PANTHER" id="PTHR46844">
    <property type="entry name" value="SLR5058 PROTEIN"/>
    <property type="match status" value="1"/>
</dbReference>
<reference evidence="3 4" key="1">
    <citation type="submission" date="2019-02" db="EMBL/GenBank/DDBJ databases">
        <title>Deep-cultivation of Planctomycetes and their phenomic and genomic characterization uncovers novel biology.</title>
        <authorList>
            <person name="Wiegand S."/>
            <person name="Jogler M."/>
            <person name="Boedeker C."/>
            <person name="Pinto D."/>
            <person name="Vollmers J."/>
            <person name="Rivas-Marin E."/>
            <person name="Kohn T."/>
            <person name="Peeters S.H."/>
            <person name="Heuer A."/>
            <person name="Rast P."/>
            <person name="Oberbeckmann S."/>
            <person name="Bunk B."/>
            <person name="Jeske O."/>
            <person name="Meyerdierks A."/>
            <person name="Storesund J.E."/>
            <person name="Kallscheuer N."/>
            <person name="Luecker S."/>
            <person name="Lage O.M."/>
            <person name="Pohl T."/>
            <person name="Merkel B.J."/>
            <person name="Hornburger P."/>
            <person name="Mueller R.-W."/>
            <person name="Bruemmer F."/>
            <person name="Labrenz M."/>
            <person name="Spormann A.M."/>
            <person name="Op den Camp H."/>
            <person name="Overmann J."/>
            <person name="Amann R."/>
            <person name="Jetten M.S.M."/>
            <person name="Mascher T."/>
            <person name="Medema M.H."/>
            <person name="Devos D.P."/>
            <person name="Kaster A.-K."/>
            <person name="Ovreas L."/>
            <person name="Rohde M."/>
            <person name="Galperin M.Y."/>
            <person name="Jogler C."/>
        </authorList>
    </citation>
    <scope>NUCLEOTIDE SEQUENCE [LARGE SCALE GENOMIC DNA]</scope>
    <source>
        <strain evidence="3 4">Pan153</strain>
    </source>
</reference>
<dbReference type="Gene3D" id="3.40.50.300">
    <property type="entry name" value="P-loop containing nucleotide triphosphate hydrolases"/>
    <property type="match status" value="1"/>
</dbReference>
<dbReference type="Pfam" id="PF05729">
    <property type="entry name" value="NACHT"/>
    <property type="match status" value="1"/>
</dbReference>
<protein>
    <submittedName>
        <fullName evidence="3">NACHT domain protein</fullName>
    </submittedName>
</protein>
<name>A0A518FLT9_9PLAN</name>
<sequence length="881" mass="101797">MSFEQQIQDQIIKQTAAALPKAFSSLVEIGKHWCKQQDLLNYSKTYKDNLEADCSQTQILGMEQPVPLDDIYTEVRIVKRVKARMFKNIDELEAEARQAVEKRSLDKIQATVKSKLEDGIRKEKVRAFTASIQKHFQEELDVLNRNLRESIRDILDDNLTNLSIQEIINELNRCLLESRDKLRQSEQRSQESQREFEETRQRLDDEIRDGRPDQIESIKIQRDELKEQYNFSRKKIMNELNEARVQLQHIESTYPEIVDDYKRSQVSFKKKMYKQIRRVSRVVADEPLTPSELQRIADESQVEIEKELNELTRRELTRKVFNDFGHATRGDEQIVGAWEAVDSKPRSLILGQPGAGKTTLIKHIVLRHLRGAAGHVRLPILITLRAFSVSEHKDILDYIIDDFEMCGFVGAGEFVKKILQSKHECILLFDGLDEVPSDDQEHIVRQIVRLSKQYRRNQYVVSCRTANYRGQLEGFSEFEVAEFAMDQVTNFVRGWFKDSLKLATDFLVDIKRHIGLQELTTTPLLLALLCIGYRRNQRFPDQKALVYLASLDALLVDWDSSKQLRRDSFVDCFDSESKKQLLSKVACDTYCEEEQFFNENEVINRLDDCSELFNIPPNSGGAILAEYVENHGLLVERAKGIYSFSHLTIQEFLAALHLSLNQPIEVFENLAKEAWNDQRWKEVVVFLGGLLAPADTFVVCLRNQMKAAISKKQFKHLLLGREIPKEVKLYSSREDAGSNSLSWSAWFRWRIFEYRLHEACYGNTMSEIMAQVANGSVDKLIASALQLGDGLKHELMYDKPLNQSLEKCIQKTRFEIKPEAILPEVDDITAYLSMSRMIAEILSNGSRVSPKLKRKILVDIGTEDTKQWEYPSPNVRNKLGA</sequence>
<dbReference type="InterPro" id="IPR007111">
    <property type="entry name" value="NACHT_NTPase"/>
</dbReference>
<dbReference type="PANTHER" id="PTHR46844:SF1">
    <property type="entry name" value="SLR5058 PROTEIN"/>
    <property type="match status" value="1"/>
</dbReference>
<proteinExistence type="predicted"/>
<evidence type="ECO:0000256" key="1">
    <source>
        <dbReference type="SAM" id="MobiDB-lite"/>
    </source>
</evidence>
<feature type="domain" description="NACHT" evidence="2">
    <location>
        <begin position="345"/>
        <end position="465"/>
    </location>
</feature>
<organism evidence="3 4">
    <name type="scientific">Gimesia panareensis</name>
    <dbReference type="NCBI Taxonomy" id="2527978"/>
    <lineage>
        <taxon>Bacteria</taxon>
        <taxon>Pseudomonadati</taxon>
        <taxon>Planctomycetota</taxon>
        <taxon>Planctomycetia</taxon>
        <taxon>Planctomycetales</taxon>
        <taxon>Planctomycetaceae</taxon>
        <taxon>Gimesia</taxon>
    </lineage>
</organism>
<evidence type="ECO:0000313" key="3">
    <source>
        <dbReference type="EMBL" id="QDV17289.1"/>
    </source>
</evidence>
<dbReference type="OrthoDB" id="222662at2"/>